<dbReference type="EMBL" id="CP104874">
    <property type="protein sequence ID" value="WWF04755.1"/>
    <property type="molecule type" value="Genomic_DNA"/>
</dbReference>
<dbReference type="SUPFAM" id="SSF56784">
    <property type="entry name" value="HAD-like"/>
    <property type="match status" value="1"/>
</dbReference>
<name>A0ABZ2FDG4_9MICO</name>
<dbReference type="PANTHER" id="PTHR19288">
    <property type="entry name" value="4-NITROPHENYLPHOSPHATASE-RELATED"/>
    <property type="match status" value="1"/>
</dbReference>
<organism evidence="1 2">
    <name type="scientific">Janibacter terrae</name>
    <dbReference type="NCBI Taxonomy" id="103817"/>
    <lineage>
        <taxon>Bacteria</taxon>
        <taxon>Bacillati</taxon>
        <taxon>Actinomycetota</taxon>
        <taxon>Actinomycetes</taxon>
        <taxon>Micrococcales</taxon>
        <taxon>Intrasporangiaceae</taxon>
        <taxon>Janibacter</taxon>
    </lineage>
</organism>
<gene>
    <name evidence="1" type="ORF">N5P18_13905</name>
</gene>
<dbReference type="NCBIfam" id="TIGR01460">
    <property type="entry name" value="HAD-SF-IIA"/>
    <property type="match status" value="1"/>
</dbReference>
<dbReference type="GO" id="GO:0016787">
    <property type="term" value="F:hydrolase activity"/>
    <property type="evidence" value="ECO:0007669"/>
    <property type="project" value="UniProtKB-KW"/>
</dbReference>
<dbReference type="InterPro" id="IPR036412">
    <property type="entry name" value="HAD-like_sf"/>
</dbReference>
<protein>
    <submittedName>
        <fullName evidence="1">HAD-IIA family hydrolase</fullName>
    </submittedName>
</protein>
<dbReference type="PANTHER" id="PTHR19288:SF95">
    <property type="entry name" value="D-GLYCEROL 3-PHOSPHATE PHOSPHATASE"/>
    <property type="match status" value="1"/>
</dbReference>
<dbReference type="Pfam" id="PF13344">
    <property type="entry name" value="Hydrolase_6"/>
    <property type="match status" value="1"/>
</dbReference>
<keyword evidence="1" id="KW-0378">Hydrolase</keyword>
<proteinExistence type="predicted"/>
<dbReference type="RefSeq" id="WP_068323375.1">
    <property type="nucleotide sequence ID" value="NZ_CP104874.1"/>
</dbReference>
<keyword evidence="2" id="KW-1185">Reference proteome</keyword>
<evidence type="ECO:0000313" key="1">
    <source>
        <dbReference type="EMBL" id="WWF04755.1"/>
    </source>
</evidence>
<dbReference type="Pfam" id="PF13242">
    <property type="entry name" value="Hydrolase_like"/>
    <property type="match status" value="1"/>
</dbReference>
<accession>A0ABZ2FDG4</accession>
<dbReference type="Gene3D" id="3.40.50.1000">
    <property type="entry name" value="HAD superfamily/HAD-like"/>
    <property type="match status" value="2"/>
</dbReference>
<dbReference type="InterPro" id="IPR006357">
    <property type="entry name" value="HAD-SF_hydro_IIA"/>
</dbReference>
<sequence length="329" mass="33488">MRGGPLSAGFEGIICDLDGVVYAGAVAVEHAVDALNRLAVPVVYATNNASRPPSDVADHLRRLGVRVEAARVLTSSVAAARELATDLPAGTAVLAVGGPGVGVALRDAGLRPLAPGDEGEVAAVLQGYGPQVTAADLGEAAHAIRAGARWVVTNDDLTLPTERGPAPGNGSLVGAVRNAVDRDPEVIGKPHPPMYELAADVLGVPPARVLAIGDRLETDMAGAQAAGTSGALVLTGVHGPPELAAAPFDHRPQYVLTDLRDLAEDYPEAGVDDGWHVRGSARARLARGGRLEVVGAGADLLRAALDALWTARDAGLITAQDAGRLVPNG</sequence>
<dbReference type="Proteomes" id="UP001381003">
    <property type="component" value="Chromosome"/>
</dbReference>
<reference evidence="1 2" key="1">
    <citation type="submission" date="2022-09" db="EMBL/GenBank/DDBJ databases">
        <title>Complete genome sequence of Janibacter terrae strain COS04-44, PCL-degrading bacteria isolated from oil spilled coast.</title>
        <authorList>
            <person name="Park H."/>
            <person name="Kim J.Y."/>
            <person name="An S.H."/>
            <person name="Lee C.M."/>
            <person name="Weon H.-Y."/>
        </authorList>
    </citation>
    <scope>NUCLEOTIDE SEQUENCE [LARGE SCALE GENOMIC DNA]</scope>
    <source>
        <strain evidence="1 2">COS04-44</strain>
    </source>
</reference>
<evidence type="ECO:0000313" key="2">
    <source>
        <dbReference type="Proteomes" id="UP001381003"/>
    </source>
</evidence>
<dbReference type="InterPro" id="IPR023214">
    <property type="entry name" value="HAD_sf"/>
</dbReference>